<feature type="compositionally biased region" description="Basic and acidic residues" evidence="1">
    <location>
        <begin position="43"/>
        <end position="52"/>
    </location>
</feature>
<keyword evidence="2" id="KW-0378">Hydrolase</keyword>
<keyword evidence="3" id="KW-1185">Reference proteome</keyword>
<evidence type="ECO:0000313" key="3">
    <source>
        <dbReference type="Proteomes" id="UP001164020"/>
    </source>
</evidence>
<dbReference type="GO" id="GO:0016787">
    <property type="term" value="F:hydrolase activity"/>
    <property type="evidence" value="ECO:0007669"/>
    <property type="project" value="UniProtKB-KW"/>
</dbReference>
<gene>
    <name evidence="2" type="ORF">OH818_20550</name>
</gene>
<organism evidence="2 3">
    <name type="scientific">Jiella pelagia</name>
    <dbReference type="NCBI Taxonomy" id="2986949"/>
    <lineage>
        <taxon>Bacteria</taxon>
        <taxon>Pseudomonadati</taxon>
        <taxon>Pseudomonadota</taxon>
        <taxon>Alphaproteobacteria</taxon>
        <taxon>Hyphomicrobiales</taxon>
        <taxon>Aurantimonadaceae</taxon>
        <taxon>Jiella</taxon>
    </lineage>
</organism>
<evidence type="ECO:0000313" key="2">
    <source>
        <dbReference type="EMBL" id="WAP67829.1"/>
    </source>
</evidence>
<dbReference type="Proteomes" id="UP001164020">
    <property type="component" value="Chromosome"/>
</dbReference>
<evidence type="ECO:0000256" key="1">
    <source>
        <dbReference type="SAM" id="MobiDB-lite"/>
    </source>
</evidence>
<dbReference type="RefSeq" id="WP_268880301.1">
    <property type="nucleotide sequence ID" value="NZ_CP114029.1"/>
</dbReference>
<proteinExistence type="predicted"/>
<sequence length="236" mass="25567">MFKEWMVHNGLNISRDVQSDAYRFVASDMRIDADGAPNAYHPDPNRGLDDNRNAGYGHPRKRWWKNVLVPNPADPDNAYVQPSGEYAGYFVSQTALQDPDFPVTDPNRYVDAVRVPYIVFPASFAGLSGTGRLGDFGYAIHRTSGLSSPFIVGDIGPSDEPLGEVSIALATALGGVDVNPRTGAGKPSGEVVYVVFRFSSADAPSKRWRLERDAVHTAVEENLSRIGGRAACLAGL</sequence>
<reference evidence="2" key="1">
    <citation type="submission" date="2022-12" db="EMBL/GenBank/DDBJ databases">
        <title>Jiella pelagia sp. nov., isolated from phosphonate enriched culture of Northwest Pacific surface seawater.</title>
        <authorList>
            <person name="Shin D.Y."/>
            <person name="Hwang C.Y."/>
        </authorList>
    </citation>
    <scope>NUCLEOTIDE SEQUENCE</scope>
    <source>
        <strain evidence="2">HL-NP1</strain>
    </source>
</reference>
<feature type="region of interest" description="Disordered" evidence="1">
    <location>
        <begin position="35"/>
        <end position="54"/>
    </location>
</feature>
<dbReference type="EMBL" id="CP114029">
    <property type="protein sequence ID" value="WAP67829.1"/>
    <property type="molecule type" value="Genomic_DNA"/>
</dbReference>
<name>A0ABY7BVI1_9HYPH</name>
<accession>A0ABY7BVI1</accession>
<protein>
    <submittedName>
        <fullName evidence="2">Glycoside hydrolase family 75 protein</fullName>
    </submittedName>
</protein>